<dbReference type="CDD" id="cd00060">
    <property type="entry name" value="FHA"/>
    <property type="match status" value="1"/>
</dbReference>
<dbReference type="InterPro" id="IPR008984">
    <property type="entry name" value="SMAD_FHA_dom_sf"/>
</dbReference>
<dbReference type="InterPro" id="IPR000253">
    <property type="entry name" value="FHA_dom"/>
</dbReference>
<accession>A0A975FM54</accession>
<dbReference type="AlphaFoldDB" id="A0A975FM54"/>
<dbReference type="RefSeq" id="WP_210898024.1">
    <property type="nucleotide sequence ID" value="NZ_CP071696.1"/>
</dbReference>
<name>A0A975FM54_9MICO</name>
<dbReference type="PROSITE" id="PS50006">
    <property type="entry name" value="FHA_DOMAIN"/>
    <property type="match status" value="1"/>
</dbReference>
<dbReference type="Proteomes" id="UP000671914">
    <property type="component" value="Chromosome"/>
</dbReference>
<feature type="compositionally biased region" description="Basic and acidic residues" evidence="2">
    <location>
        <begin position="7"/>
        <end position="18"/>
    </location>
</feature>
<organism evidence="4 5">
    <name type="scientific">Agromyces archimandritae</name>
    <dbReference type="NCBI Taxonomy" id="2781962"/>
    <lineage>
        <taxon>Bacteria</taxon>
        <taxon>Bacillati</taxon>
        <taxon>Actinomycetota</taxon>
        <taxon>Actinomycetes</taxon>
        <taxon>Micrococcales</taxon>
        <taxon>Microbacteriaceae</taxon>
        <taxon>Agromyces</taxon>
    </lineage>
</organism>
<keyword evidence="5" id="KW-1185">Reference proteome</keyword>
<dbReference type="Gene3D" id="2.60.200.20">
    <property type="match status" value="1"/>
</dbReference>
<evidence type="ECO:0000259" key="3">
    <source>
        <dbReference type="PROSITE" id="PS50006"/>
    </source>
</evidence>
<evidence type="ECO:0000256" key="1">
    <source>
        <dbReference type="ARBA" id="ARBA00022553"/>
    </source>
</evidence>
<dbReference type="SUPFAM" id="SSF49879">
    <property type="entry name" value="SMAD/FHA domain"/>
    <property type="match status" value="1"/>
</dbReference>
<dbReference type="KEGG" id="aarc:G127AT_14385"/>
<evidence type="ECO:0000313" key="5">
    <source>
        <dbReference type="Proteomes" id="UP000671914"/>
    </source>
</evidence>
<protein>
    <submittedName>
        <fullName evidence="4">FHA domain-containing protein</fullName>
    </submittedName>
</protein>
<dbReference type="Pfam" id="PF00498">
    <property type="entry name" value="FHA"/>
    <property type="match status" value="1"/>
</dbReference>
<feature type="domain" description="FHA" evidence="3">
    <location>
        <begin position="47"/>
        <end position="103"/>
    </location>
</feature>
<evidence type="ECO:0000256" key="2">
    <source>
        <dbReference type="SAM" id="MobiDB-lite"/>
    </source>
</evidence>
<feature type="region of interest" description="Disordered" evidence="2">
    <location>
        <begin position="1"/>
        <end position="37"/>
    </location>
</feature>
<keyword evidence="1" id="KW-0597">Phosphoprotein</keyword>
<feature type="compositionally biased region" description="Low complexity" evidence="2">
    <location>
        <begin position="19"/>
        <end position="31"/>
    </location>
</feature>
<sequence>MTVAAADIRRMREERERSGAPQAAPSGPAAPVLRLPGGGTESIGHELLIGRAPSANRVAAGRLPKLVRVGVDDPDISRTHVRLGLEGDTVVVTDLDSRNGTIVVQPGKAPVRLRGGEPTPVLVGTVIDLGGGVTLAIEEP</sequence>
<evidence type="ECO:0000313" key="4">
    <source>
        <dbReference type="EMBL" id="QTX04437.1"/>
    </source>
</evidence>
<reference evidence="4" key="1">
    <citation type="submission" date="2021-03" db="EMBL/GenBank/DDBJ databases">
        <title>Agromyces archimandritus sp. nov., isolated from the cockroach Archimandrita tessellata.</title>
        <authorList>
            <person name="Guzman J."/>
            <person name="Ortuzar M."/>
            <person name="Poehlein A."/>
            <person name="Daniel R."/>
            <person name="Trujillo M."/>
            <person name="Vilcinskas A."/>
        </authorList>
    </citation>
    <scope>NUCLEOTIDE SEQUENCE</scope>
    <source>
        <strain evidence="4">G127AT</strain>
    </source>
</reference>
<proteinExistence type="predicted"/>
<dbReference type="EMBL" id="CP071696">
    <property type="protein sequence ID" value="QTX04437.1"/>
    <property type="molecule type" value="Genomic_DNA"/>
</dbReference>
<gene>
    <name evidence="4" type="ORF">G127AT_14385</name>
</gene>